<dbReference type="FunFam" id="3.40.50.300:FF:000826">
    <property type="entry name" value="Replicative DNA helicase Mcm"/>
    <property type="match status" value="1"/>
</dbReference>
<dbReference type="Pfam" id="PF17207">
    <property type="entry name" value="MCM_OB"/>
    <property type="match status" value="1"/>
</dbReference>
<feature type="compositionally biased region" description="Acidic residues" evidence="12">
    <location>
        <begin position="753"/>
        <end position="769"/>
    </location>
</feature>
<keyword evidence="8 11" id="KW-0539">Nucleus</keyword>
<evidence type="ECO:0000259" key="13">
    <source>
        <dbReference type="PROSITE" id="PS50051"/>
    </source>
</evidence>
<keyword evidence="2 11" id="KW-0235">DNA replication</keyword>
<keyword evidence="15" id="KW-1185">Reference proteome</keyword>
<dbReference type="InterPro" id="IPR012340">
    <property type="entry name" value="NA-bd_OB-fold"/>
</dbReference>
<feature type="compositionally biased region" description="Low complexity" evidence="12">
    <location>
        <begin position="777"/>
        <end position="792"/>
    </location>
</feature>
<proteinExistence type="inferred from homology"/>
<keyword evidence="5 11" id="KW-0347">Helicase</keyword>
<dbReference type="Gene3D" id="3.40.50.300">
    <property type="entry name" value="P-loop containing nucleotide triphosphate hydrolases"/>
    <property type="match status" value="1"/>
</dbReference>
<dbReference type="GO" id="GO:0005524">
    <property type="term" value="F:ATP binding"/>
    <property type="evidence" value="ECO:0007669"/>
    <property type="project" value="UniProtKB-KW"/>
</dbReference>
<dbReference type="InterPro" id="IPR001208">
    <property type="entry name" value="MCM_dom"/>
</dbReference>
<feature type="region of interest" description="Disordered" evidence="12">
    <location>
        <begin position="753"/>
        <end position="792"/>
    </location>
</feature>
<comment type="subcellular location">
    <subcellularLocation>
        <location evidence="1 11">Nucleus</location>
    </subcellularLocation>
</comment>
<evidence type="ECO:0000256" key="10">
    <source>
        <dbReference type="RuleBase" id="RU004070"/>
    </source>
</evidence>
<evidence type="ECO:0000256" key="1">
    <source>
        <dbReference type="ARBA" id="ARBA00004123"/>
    </source>
</evidence>
<keyword evidence="3 10" id="KW-0547">Nucleotide-binding</keyword>
<dbReference type="PRINTS" id="PR01663">
    <property type="entry name" value="MCMPROTEIN7"/>
</dbReference>
<comment type="function">
    <text evidence="11">Acts as component of the MCM2-7 complex (MCM complex) which is the replicative helicase essential for 'once per cell cycle' DNA replication initiation and elongation in eukaryotic cells. The active ATPase sites in the MCM2-7 ring are formed through the interaction surfaces of two neighboring subunits such that a critical structure of a conserved arginine finger motif is provided in trans relative to the ATP-binding site of the Walker A box of the adjacent subunit. The six ATPase active sites, however, are likely to contribute differentially to the complex helicase activity.</text>
</comment>
<dbReference type="OMA" id="EIYGHAN"/>
<evidence type="ECO:0000256" key="12">
    <source>
        <dbReference type="SAM" id="MobiDB-lite"/>
    </source>
</evidence>
<evidence type="ECO:0000256" key="9">
    <source>
        <dbReference type="ARBA" id="ARBA00023306"/>
    </source>
</evidence>
<sequence>MDALGVPSSAEQRPDYEQLKERCKEFLKDHKVDVGLQAEYGTGDSPDVFETDALLRDQDSGLAGFKYLTQLLAIKKRMSRVLTVELDDVIAHGEVDVSNTAGIHLAEEIMTNTKRYVDLFARAADELLETEEELVTAQVSQATAEPLDVLMESRRRHQAEHAAERQRQAQNEGLRIIMGDPSDGHGLYDNGAEDVIPAPLTRRFQVLFIPPTAQGKPLSLRQIRADDIGKLVTFTGVVTRVSEVKPKVVVAGFSCDTCGSEVYQEVKNRQFLPISECPHPDHKLNKTISRLSLNTRTTKFSKFQELKIQENADQVPVGAIPRTMTVHLNGEVTRSATAGDVVKVSGVFLPVPYSGLAALKAGLLSDTYVEAFHVEQLRKSYEKEAFSPEIHAAVEEIMQGGNIFDRLSQSIAPEIYGHEDVKKALLLLMVGAPEQNLMDGMRLRGDLHIMLMGDPGVAKSQLLKYLARATPRGVYTTGKGSSGVGLTAAVVRDSVTNELMLEGGALILADRGICCIDEFDKMNEIDRTAIHEVMEQQTVSIAKAGITTTLNARAAVLAAANPAYGRYNRRKPPAQNINLPAALLSRFDLLFLLLDEADPGKDLRLAQHVTHVHRTGKNPPLTFSPVSLDVLRAYVAKARAMPSPVIPSDGLLSEYVVNHYISMREEEKEAGTKASGYTTARSLLSILRLAQALTRLRLSDEVTQDDVDEAVRLIKASKESISEEPVLGAGGGSQDPISAIYMLIRALARESELQDGDAMDDDEDDDDDEARVAGGNASSRARSTPARAGHASSGAGARALAIPIPRIENRVLAAGFSRQQLEDCLQEYDAINVWIYDVFAQKLRFLA</sequence>
<evidence type="ECO:0000256" key="4">
    <source>
        <dbReference type="ARBA" id="ARBA00022801"/>
    </source>
</evidence>
<accession>A0A5J4YS46</accession>
<gene>
    <name evidence="11" type="primary">MCM7</name>
    <name evidence="14" type="ORF">FVE85_4770</name>
</gene>
<dbReference type="PANTHER" id="PTHR11630:SF26">
    <property type="entry name" value="DNA REPLICATION LICENSING FACTOR MCM7"/>
    <property type="match status" value="1"/>
</dbReference>
<keyword evidence="4 11" id="KW-0378">Hydrolase</keyword>
<dbReference type="GO" id="GO:0017116">
    <property type="term" value="F:single-stranded DNA helicase activity"/>
    <property type="evidence" value="ECO:0007669"/>
    <property type="project" value="TreeGrafter"/>
</dbReference>
<dbReference type="OrthoDB" id="3207464at2759"/>
<dbReference type="GO" id="GO:0042555">
    <property type="term" value="C:MCM complex"/>
    <property type="evidence" value="ECO:0007669"/>
    <property type="project" value="InterPro"/>
</dbReference>
<dbReference type="Pfam" id="PF00493">
    <property type="entry name" value="MCM"/>
    <property type="match status" value="1"/>
</dbReference>
<keyword evidence="9 11" id="KW-0131">Cell cycle</keyword>
<dbReference type="PROSITE" id="PS00847">
    <property type="entry name" value="MCM_1"/>
    <property type="match status" value="1"/>
</dbReference>
<dbReference type="InterPro" id="IPR027417">
    <property type="entry name" value="P-loop_NTPase"/>
</dbReference>
<dbReference type="SUPFAM" id="SSF52540">
    <property type="entry name" value="P-loop containing nucleoside triphosphate hydrolases"/>
    <property type="match status" value="1"/>
</dbReference>
<evidence type="ECO:0000313" key="14">
    <source>
        <dbReference type="EMBL" id="KAA8493633.1"/>
    </source>
</evidence>
<dbReference type="Gene3D" id="2.20.28.10">
    <property type="match status" value="1"/>
</dbReference>
<dbReference type="InterPro" id="IPR003593">
    <property type="entry name" value="AAA+_ATPase"/>
</dbReference>
<comment type="catalytic activity">
    <reaction evidence="11">
        <text>ATP + H2O = ADP + phosphate + H(+)</text>
        <dbReference type="Rhea" id="RHEA:13065"/>
        <dbReference type="ChEBI" id="CHEBI:15377"/>
        <dbReference type="ChEBI" id="CHEBI:15378"/>
        <dbReference type="ChEBI" id="CHEBI:30616"/>
        <dbReference type="ChEBI" id="CHEBI:43474"/>
        <dbReference type="ChEBI" id="CHEBI:456216"/>
        <dbReference type="EC" id="3.6.4.12"/>
    </reaction>
</comment>
<dbReference type="InterPro" id="IPR033762">
    <property type="entry name" value="MCM_OB"/>
</dbReference>
<dbReference type="GO" id="GO:0006270">
    <property type="term" value="P:DNA replication initiation"/>
    <property type="evidence" value="ECO:0007669"/>
    <property type="project" value="InterPro"/>
</dbReference>
<dbReference type="SUPFAM" id="SSF50249">
    <property type="entry name" value="Nucleic acid-binding proteins"/>
    <property type="match status" value="1"/>
</dbReference>
<evidence type="ECO:0000256" key="2">
    <source>
        <dbReference type="ARBA" id="ARBA00022705"/>
    </source>
</evidence>
<evidence type="ECO:0000256" key="6">
    <source>
        <dbReference type="ARBA" id="ARBA00022840"/>
    </source>
</evidence>
<dbReference type="EC" id="3.6.4.12" evidence="11"/>
<dbReference type="Pfam" id="PF17855">
    <property type="entry name" value="MCM_lid"/>
    <property type="match status" value="1"/>
</dbReference>
<dbReference type="PRINTS" id="PR01657">
    <property type="entry name" value="MCMFAMILY"/>
</dbReference>
<evidence type="ECO:0000256" key="3">
    <source>
        <dbReference type="ARBA" id="ARBA00022741"/>
    </source>
</evidence>
<dbReference type="GO" id="GO:0003697">
    <property type="term" value="F:single-stranded DNA binding"/>
    <property type="evidence" value="ECO:0007669"/>
    <property type="project" value="TreeGrafter"/>
</dbReference>
<reference evidence="15" key="1">
    <citation type="journal article" date="2019" name="Nat. Commun.">
        <title>Expansion of phycobilisome linker gene families in mesophilic red algae.</title>
        <authorList>
            <person name="Lee J."/>
            <person name="Kim D."/>
            <person name="Bhattacharya D."/>
            <person name="Yoon H.S."/>
        </authorList>
    </citation>
    <scope>NUCLEOTIDE SEQUENCE [LARGE SCALE GENOMIC DNA]</scope>
    <source>
        <strain evidence="15">CCMP 1328</strain>
    </source>
</reference>
<dbReference type="GO" id="GO:0005634">
    <property type="term" value="C:nucleus"/>
    <property type="evidence" value="ECO:0007669"/>
    <property type="project" value="UniProtKB-SubCell"/>
</dbReference>
<comment type="caution">
    <text evidence="14">The sequence shown here is derived from an EMBL/GenBank/DDBJ whole genome shotgun (WGS) entry which is preliminary data.</text>
</comment>
<dbReference type="InterPro" id="IPR027925">
    <property type="entry name" value="MCM_N"/>
</dbReference>
<feature type="domain" description="MCM C-terminal AAA(+) ATPase" evidence="13">
    <location>
        <begin position="403"/>
        <end position="609"/>
    </location>
</feature>
<dbReference type="GO" id="GO:0016887">
    <property type="term" value="F:ATP hydrolysis activity"/>
    <property type="evidence" value="ECO:0007669"/>
    <property type="project" value="RHEA"/>
</dbReference>
<name>A0A5J4YS46_PORPP</name>
<dbReference type="InterPro" id="IPR041562">
    <property type="entry name" value="MCM_lid"/>
</dbReference>
<dbReference type="GO" id="GO:0000727">
    <property type="term" value="P:double-strand break repair via break-induced replication"/>
    <property type="evidence" value="ECO:0007669"/>
    <property type="project" value="TreeGrafter"/>
</dbReference>
<dbReference type="Gene3D" id="2.40.50.140">
    <property type="entry name" value="Nucleic acid-binding proteins"/>
    <property type="match status" value="1"/>
</dbReference>
<evidence type="ECO:0000256" key="11">
    <source>
        <dbReference type="RuleBase" id="RU365012"/>
    </source>
</evidence>
<keyword evidence="7 10" id="KW-0238">DNA-binding</keyword>
<dbReference type="AlphaFoldDB" id="A0A5J4YS46"/>
<evidence type="ECO:0000256" key="5">
    <source>
        <dbReference type="ARBA" id="ARBA00022806"/>
    </source>
</evidence>
<dbReference type="EMBL" id="VRMN01000006">
    <property type="protein sequence ID" value="KAA8493633.1"/>
    <property type="molecule type" value="Genomic_DNA"/>
</dbReference>
<dbReference type="SMART" id="SM00350">
    <property type="entry name" value="MCM"/>
    <property type="match status" value="1"/>
</dbReference>
<dbReference type="SMART" id="SM00382">
    <property type="entry name" value="AAA"/>
    <property type="match status" value="1"/>
</dbReference>
<comment type="similarity">
    <text evidence="10">Belongs to the MCM family.</text>
</comment>
<dbReference type="InterPro" id="IPR018525">
    <property type="entry name" value="MCM_CS"/>
</dbReference>
<dbReference type="Pfam" id="PF14551">
    <property type="entry name" value="MCM_N"/>
    <property type="match status" value="1"/>
</dbReference>
<evidence type="ECO:0000313" key="15">
    <source>
        <dbReference type="Proteomes" id="UP000324585"/>
    </source>
</evidence>
<dbReference type="PROSITE" id="PS50051">
    <property type="entry name" value="MCM_2"/>
    <property type="match status" value="1"/>
</dbReference>
<organism evidence="14 15">
    <name type="scientific">Porphyridium purpureum</name>
    <name type="common">Red alga</name>
    <name type="synonym">Porphyridium cruentum</name>
    <dbReference type="NCBI Taxonomy" id="35688"/>
    <lineage>
        <taxon>Eukaryota</taxon>
        <taxon>Rhodophyta</taxon>
        <taxon>Bangiophyceae</taxon>
        <taxon>Porphyridiales</taxon>
        <taxon>Porphyridiaceae</taxon>
        <taxon>Porphyridium</taxon>
    </lineage>
</organism>
<dbReference type="GO" id="GO:0006271">
    <property type="term" value="P:DNA strand elongation involved in DNA replication"/>
    <property type="evidence" value="ECO:0007669"/>
    <property type="project" value="TreeGrafter"/>
</dbReference>
<dbReference type="Proteomes" id="UP000324585">
    <property type="component" value="Unassembled WGS sequence"/>
</dbReference>
<dbReference type="InterPro" id="IPR031327">
    <property type="entry name" value="MCM"/>
</dbReference>
<protein>
    <recommendedName>
        <fullName evidence="11">DNA replication licensing factor MCM7</fullName>
        <ecNumber evidence="11">3.6.4.12</ecNumber>
    </recommendedName>
</protein>
<dbReference type="PANTHER" id="PTHR11630">
    <property type="entry name" value="DNA REPLICATION LICENSING FACTOR MCM FAMILY MEMBER"/>
    <property type="match status" value="1"/>
</dbReference>
<evidence type="ECO:0000256" key="7">
    <source>
        <dbReference type="ARBA" id="ARBA00023125"/>
    </source>
</evidence>
<evidence type="ECO:0000256" key="8">
    <source>
        <dbReference type="ARBA" id="ARBA00023242"/>
    </source>
</evidence>
<dbReference type="InterPro" id="IPR008050">
    <property type="entry name" value="MCM7"/>
</dbReference>
<keyword evidence="6 10" id="KW-0067">ATP-binding</keyword>
<dbReference type="Pfam" id="PF24901">
    <property type="entry name" value="WHD_MCM7"/>
    <property type="match status" value="1"/>
</dbReference>